<gene>
    <name evidence="1" type="ordered locus">Natgr_0265</name>
</gene>
<protein>
    <submittedName>
        <fullName evidence="1">Uncharacterized protein</fullName>
    </submittedName>
</protein>
<dbReference type="EMBL" id="CP003377">
    <property type="protein sequence ID" value="AFZ71523.1"/>
    <property type="molecule type" value="Genomic_DNA"/>
</dbReference>
<reference evidence="2" key="1">
    <citation type="submission" date="2012-03" db="EMBL/GenBank/DDBJ databases">
        <title>Complete sequence of Natronobacterium gregoryi SP2.</title>
        <authorList>
            <person name="Lucas S."/>
            <person name="Han J."/>
            <person name="Lapidus A."/>
            <person name="Cheng J.-F."/>
            <person name="Goodwin L."/>
            <person name="Pitluck S."/>
            <person name="Peters L."/>
            <person name="Mikhailova N."/>
            <person name="Teshima H."/>
            <person name="Detter J.C."/>
            <person name="Han C."/>
            <person name="Tapia R."/>
            <person name="Land M."/>
            <person name="Hauser L."/>
            <person name="Kyrpides N."/>
            <person name="Ivanova N."/>
            <person name="Pagani I."/>
            <person name="Sproer C."/>
            <person name="Anderson I."/>
            <person name="Woyke T."/>
        </authorList>
    </citation>
    <scope>NUCLEOTIDE SEQUENCE [LARGE SCALE GENOMIC DNA]</scope>
    <source>
        <strain evidence="2">ATCC 43098 / CCM 3738 / NCIMB 2189 / SP2</strain>
    </source>
</reference>
<name>L0AC96_NATGS</name>
<sequence length="55" mass="6545">MHEQVRTHSHHLEIRIGLQLDLVVSHWLEDRYEHIKVGANMLLRYENDVSRGVLT</sequence>
<dbReference type="AlphaFoldDB" id="L0AC96"/>
<dbReference type="HOGENOM" id="CLU_3021055_0_0_2"/>
<accession>L0AC96</accession>
<evidence type="ECO:0000313" key="1">
    <source>
        <dbReference type="EMBL" id="AFZ71523.1"/>
    </source>
</evidence>
<dbReference type="Proteomes" id="UP000010468">
    <property type="component" value="Chromosome"/>
</dbReference>
<evidence type="ECO:0000313" key="2">
    <source>
        <dbReference type="Proteomes" id="UP000010468"/>
    </source>
</evidence>
<dbReference type="STRING" id="797304.Natgr_0265"/>
<proteinExistence type="predicted"/>
<dbReference type="KEGG" id="nge:Natgr_0265"/>
<organism evidence="1 2">
    <name type="scientific">Natronobacterium gregoryi (strain ATCC 43098 / DSM 3393 / CCM 3738 / CIP 104747 / IAM 13177 / JCM 8860 / NBRC 102187 / NCIMB 2189 / SP2)</name>
    <dbReference type="NCBI Taxonomy" id="797304"/>
    <lineage>
        <taxon>Archaea</taxon>
        <taxon>Methanobacteriati</taxon>
        <taxon>Methanobacteriota</taxon>
        <taxon>Stenosarchaea group</taxon>
        <taxon>Halobacteria</taxon>
        <taxon>Halobacteriales</taxon>
        <taxon>Natrialbaceae</taxon>
        <taxon>Natronobacterium</taxon>
    </lineage>
</organism>
<keyword evidence="2" id="KW-1185">Reference proteome</keyword>